<dbReference type="GO" id="GO:0000776">
    <property type="term" value="C:kinetochore"/>
    <property type="evidence" value="ECO:0007669"/>
    <property type="project" value="TreeGrafter"/>
</dbReference>
<accession>A0A7J7J8T1</accession>
<dbReference type="PANTHER" id="PTHR14382">
    <property type="entry name" value="MDM2-BINDING PROTEIN"/>
    <property type="match status" value="1"/>
</dbReference>
<dbReference type="Pfam" id="PF14920">
    <property type="entry name" value="MTBP_C"/>
    <property type="match status" value="1"/>
</dbReference>
<gene>
    <name evidence="3" type="ORF">EB796_019254</name>
</gene>
<dbReference type="PANTHER" id="PTHR14382:SF1">
    <property type="entry name" value="MDM2-BINDING PROTEIN"/>
    <property type="match status" value="1"/>
</dbReference>
<name>A0A7J7J8T1_BUGNE</name>
<feature type="compositionally biased region" description="Basic and acidic residues" evidence="1">
    <location>
        <begin position="583"/>
        <end position="595"/>
    </location>
</feature>
<dbReference type="InterPro" id="IPR039061">
    <property type="entry name" value="MTBP"/>
</dbReference>
<feature type="region of interest" description="Disordered" evidence="1">
    <location>
        <begin position="515"/>
        <end position="597"/>
    </location>
</feature>
<evidence type="ECO:0000256" key="1">
    <source>
        <dbReference type="SAM" id="MobiDB-lite"/>
    </source>
</evidence>
<feature type="domain" description="MDN2-binding protein C-terminal" evidence="2">
    <location>
        <begin position="503"/>
        <end position="687"/>
    </location>
</feature>
<reference evidence="3" key="1">
    <citation type="submission" date="2020-06" db="EMBL/GenBank/DDBJ databases">
        <title>Draft genome of Bugula neritina, a colonial animal packing powerful symbionts and potential medicines.</title>
        <authorList>
            <person name="Rayko M."/>
        </authorList>
    </citation>
    <scope>NUCLEOTIDE SEQUENCE [LARGE SCALE GENOMIC DNA]</scope>
    <source>
        <strain evidence="3">Kwan_BN1</strain>
    </source>
</reference>
<dbReference type="GO" id="GO:0007089">
    <property type="term" value="P:traversing start control point of mitotic cell cycle"/>
    <property type="evidence" value="ECO:0007669"/>
    <property type="project" value="TreeGrafter"/>
</dbReference>
<dbReference type="InterPro" id="IPR029418">
    <property type="entry name" value="MTBP_C"/>
</dbReference>
<protein>
    <recommendedName>
        <fullName evidence="2">MDN2-binding protein C-terminal domain-containing protein</fullName>
    </recommendedName>
</protein>
<evidence type="ECO:0000313" key="3">
    <source>
        <dbReference type="EMBL" id="KAF6022435.1"/>
    </source>
</evidence>
<feature type="region of interest" description="Disordered" evidence="1">
    <location>
        <begin position="611"/>
        <end position="632"/>
    </location>
</feature>
<organism evidence="3 4">
    <name type="scientific">Bugula neritina</name>
    <name type="common">Brown bryozoan</name>
    <name type="synonym">Sertularia neritina</name>
    <dbReference type="NCBI Taxonomy" id="10212"/>
    <lineage>
        <taxon>Eukaryota</taxon>
        <taxon>Metazoa</taxon>
        <taxon>Spiralia</taxon>
        <taxon>Lophotrochozoa</taxon>
        <taxon>Bryozoa</taxon>
        <taxon>Gymnolaemata</taxon>
        <taxon>Cheilostomatida</taxon>
        <taxon>Flustrina</taxon>
        <taxon>Buguloidea</taxon>
        <taxon>Bugulidae</taxon>
        <taxon>Bugula</taxon>
    </lineage>
</organism>
<dbReference type="EMBL" id="VXIV02002851">
    <property type="protein sequence ID" value="KAF6022435.1"/>
    <property type="molecule type" value="Genomic_DNA"/>
</dbReference>
<evidence type="ECO:0000313" key="4">
    <source>
        <dbReference type="Proteomes" id="UP000593567"/>
    </source>
</evidence>
<feature type="compositionally biased region" description="Low complexity" evidence="1">
    <location>
        <begin position="516"/>
        <end position="527"/>
    </location>
</feature>
<feature type="compositionally biased region" description="Polar residues" evidence="1">
    <location>
        <begin position="611"/>
        <end position="620"/>
    </location>
</feature>
<proteinExistence type="predicted"/>
<evidence type="ECO:0000259" key="2">
    <source>
        <dbReference type="Pfam" id="PF14920"/>
    </source>
</evidence>
<dbReference type="GO" id="GO:0034501">
    <property type="term" value="P:protein localization to kinetochore"/>
    <property type="evidence" value="ECO:0007669"/>
    <property type="project" value="TreeGrafter"/>
</dbReference>
<dbReference type="AlphaFoldDB" id="A0A7J7J8T1"/>
<feature type="compositionally biased region" description="Basic residues" evidence="1">
    <location>
        <begin position="540"/>
        <end position="559"/>
    </location>
</feature>
<dbReference type="GO" id="GO:0031396">
    <property type="term" value="P:regulation of protein ubiquitination"/>
    <property type="evidence" value="ECO:0007669"/>
    <property type="project" value="InterPro"/>
</dbReference>
<feature type="compositionally biased region" description="Basic and acidic residues" evidence="1">
    <location>
        <begin position="621"/>
        <end position="632"/>
    </location>
</feature>
<keyword evidence="4" id="KW-1185">Reference proteome</keyword>
<comment type="caution">
    <text evidence="3">The sequence shown here is derived from an EMBL/GenBank/DDBJ whole genome shotgun (WGS) entry which is preliminary data.</text>
</comment>
<dbReference type="Proteomes" id="UP000593567">
    <property type="component" value="Unassembled WGS sequence"/>
</dbReference>
<sequence>MEKNYHSSAPQLAYVVVGSSKTTFNDKLAGISKIFSEDKVLLYCYDIDSNENDWTKYDCSTEELPHFTICDADQLHVALDSFNSHFQQKLINVTLLWYFQPVDCENEELQGAILRSFLCDNSRVVVVLEDSSHTSLLEECWVQGYVPLAVVSDVLDISHPLWRGDLVVQTQGESDRIFVEISNLENTKDLTAVASHINIEAASVTGSYLETVCQVNLSSLHRCMLSNCYKLKVISNNQFHLPFCKQDCGYIVRMVKALHHPSSGSGGLGQSSSPSTILTTQSWMSFFLKGNLSKPSKLPAGPVSYKYYLLSQEHDYYFCWEFDTRDLTHCLLSQRESSGIQESQTDKNFSCDENFIASVKLEPGLEGYKDIITSYLFSDKICSMLDRPQGWLERIALQEFIERRKIVEKANSFGMKSKNSDSQSSKCMLTLNDVRNHFDCDGQAKDPKFRLPVCNKENTDLREYTWPKARLHFGPGICYADDEATSKLADPRTIMYRDKYNFPETASLYTTEVMPSANSSQQKSKAAVYKQSKNSTGCRSPRRNKTITHRRHIKEHQLKKLSTGHTDCSSESKHPPCNSKSVMDSREPVKTEPDSRYTGILESTSNTKAIQKDSAYTTKQQRAERNKKNEQRMRSAIQKALSKNGIKRNHKSYEAYTEELFLLCMRCVKKLKTSVDLEKKMKEIAIAYAPAAIFTINQSVAS</sequence>